<dbReference type="NCBIfam" id="NF005478">
    <property type="entry name" value="PRK07079.1"/>
    <property type="match status" value="1"/>
</dbReference>
<accession>A0A1H5L6D2</accession>
<reference evidence="6" key="1">
    <citation type="submission" date="2016-10" db="EMBL/GenBank/DDBJ databases">
        <authorList>
            <person name="Varghese N."/>
            <person name="Submissions S."/>
        </authorList>
    </citation>
    <scope>NUCLEOTIDE SEQUENCE [LARGE SCALE GENOMIC DNA]</scope>
    <source>
        <strain evidence="6">DSM 45237</strain>
    </source>
</reference>
<dbReference type="RefSeq" id="WP_069115139.1">
    <property type="nucleotide sequence ID" value="NZ_FNUC01000003.1"/>
</dbReference>
<evidence type="ECO:0000313" key="5">
    <source>
        <dbReference type="EMBL" id="SEE72616.1"/>
    </source>
</evidence>
<dbReference type="Gene3D" id="3.30.70.360">
    <property type="match status" value="1"/>
</dbReference>
<dbReference type="GO" id="GO:0008233">
    <property type="term" value="F:peptidase activity"/>
    <property type="evidence" value="ECO:0007669"/>
    <property type="project" value="UniProtKB-KW"/>
</dbReference>
<keyword evidence="2" id="KW-0479">Metal-binding</keyword>
<dbReference type="GO" id="GO:0006508">
    <property type="term" value="P:proteolysis"/>
    <property type="evidence" value="ECO:0007669"/>
    <property type="project" value="UniProtKB-KW"/>
</dbReference>
<protein>
    <submittedName>
        <fullName evidence="5">Acetylornithine deacetylase/Succinyl-diaminopimelate desuccinylase</fullName>
    </submittedName>
</protein>
<proteinExistence type="predicted"/>
<dbReference type="OrthoDB" id="9761532at2"/>
<dbReference type="SUPFAM" id="SSF53187">
    <property type="entry name" value="Zn-dependent exopeptidases"/>
    <property type="match status" value="1"/>
</dbReference>
<evidence type="ECO:0000256" key="2">
    <source>
        <dbReference type="ARBA" id="ARBA00022723"/>
    </source>
</evidence>
<sequence length="492" mass="52696">MSRSAAIDRASRHLDSGALLADLRRRVAVRTVSSDPRSGRAHHDYLTREIAPQLARLGCAVRIVDNPVEGAAPFLLAHRHEDDRLPTVLTYGHGDVVDTDEADWGAGLRPWRVVVRGERWYGRGTADNKGQHTINLAALEQVLAARGGRLGFNLTVLFDMAEEIGSPGLDEICAGLGDELSADVLIASDGMRVAAGRPTIFLGSRGELDFTLRVRLRDEPYHSGNWGGLLRNPATVLAHAIAVLVDDRGRVLPAGLRPPPLPGSVRRALAGIRVDGGPGSPPIDLDWGEPDLTPAERVYGWNTLEVLAIGAGSPGAPTNAIPGHAVAHCQLRFVVGTDWSAAGTVLREHLDRHGLTMVEVDVGAGVAATRVDPDNAWVRWTESSLRETTGADPALLPNLGGTLPNAAFADTLGIPTIWVPHSYPACAQHAPDEHLLTPLAHEALRIMAGLFWDLGDLGAHGDAWRERLERRWGPADPAVSPAAWSSRGEAPR</sequence>
<dbReference type="Pfam" id="PF01546">
    <property type="entry name" value="Peptidase_M20"/>
    <property type="match status" value="1"/>
</dbReference>
<dbReference type="Pfam" id="PF07687">
    <property type="entry name" value="M20_dimer"/>
    <property type="match status" value="1"/>
</dbReference>
<evidence type="ECO:0000259" key="4">
    <source>
        <dbReference type="Pfam" id="PF07687"/>
    </source>
</evidence>
<dbReference type="InterPro" id="IPR011650">
    <property type="entry name" value="Peptidase_M20_dimer"/>
</dbReference>
<dbReference type="PANTHER" id="PTHR43270">
    <property type="entry name" value="BETA-ALA-HIS DIPEPTIDASE"/>
    <property type="match status" value="1"/>
</dbReference>
<dbReference type="STRING" id="561176.SAMN04488561_2436"/>
<keyword evidence="3" id="KW-0378">Hydrolase</keyword>
<dbReference type="InterPro" id="IPR002933">
    <property type="entry name" value="Peptidase_M20"/>
</dbReference>
<name>A0A1H5L6D2_9ACTN</name>
<dbReference type="InterPro" id="IPR051458">
    <property type="entry name" value="Cyt/Met_Dipeptidase"/>
</dbReference>
<gene>
    <name evidence="5" type="ORF">SAMN04488561_2436</name>
</gene>
<evidence type="ECO:0000313" key="6">
    <source>
        <dbReference type="Proteomes" id="UP000181980"/>
    </source>
</evidence>
<keyword evidence="1" id="KW-0645">Protease</keyword>
<dbReference type="Proteomes" id="UP000181980">
    <property type="component" value="Unassembled WGS sequence"/>
</dbReference>
<dbReference type="PANTHER" id="PTHR43270:SF12">
    <property type="entry name" value="SUCCINYL-DIAMINOPIMELATE DESUCCINYLASE"/>
    <property type="match status" value="1"/>
</dbReference>
<evidence type="ECO:0000256" key="3">
    <source>
        <dbReference type="ARBA" id="ARBA00022801"/>
    </source>
</evidence>
<dbReference type="AlphaFoldDB" id="A0A1H5L6D2"/>
<feature type="domain" description="Peptidase M20 dimerisation" evidence="4">
    <location>
        <begin position="212"/>
        <end position="354"/>
    </location>
</feature>
<dbReference type="GO" id="GO:0046872">
    <property type="term" value="F:metal ion binding"/>
    <property type="evidence" value="ECO:0007669"/>
    <property type="project" value="UniProtKB-KW"/>
</dbReference>
<dbReference type="EMBL" id="FNUC01000003">
    <property type="protein sequence ID" value="SEE72616.1"/>
    <property type="molecule type" value="Genomic_DNA"/>
</dbReference>
<dbReference type="Gene3D" id="3.40.630.10">
    <property type="entry name" value="Zn peptidases"/>
    <property type="match status" value="1"/>
</dbReference>
<organism evidence="5 6">
    <name type="scientific">Jiangella alba</name>
    <dbReference type="NCBI Taxonomy" id="561176"/>
    <lineage>
        <taxon>Bacteria</taxon>
        <taxon>Bacillati</taxon>
        <taxon>Actinomycetota</taxon>
        <taxon>Actinomycetes</taxon>
        <taxon>Jiangellales</taxon>
        <taxon>Jiangellaceae</taxon>
        <taxon>Jiangella</taxon>
    </lineage>
</organism>
<evidence type="ECO:0000256" key="1">
    <source>
        <dbReference type="ARBA" id="ARBA00022670"/>
    </source>
</evidence>
<keyword evidence="6" id="KW-1185">Reference proteome</keyword>